<evidence type="ECO:0000313" key="1">
    <source>
        <dbReference type="EMBL" id="GAA4323679.1"/>
    </source>
</evidence>
<proteinExistence type="predicted"/>
<dbReference type="EMBL" id="BAABET010000007">
    <property type="protein sequence ID" value="GAA4323679.1"/>
    <property type="molecule type" value="Genomic_DNA"/>
</dbReference>
<dbReference type="Proteomes" id="UP001501115">
    <property type="component" value="Unassembled WGS sequence"/>
</dbReference>
<protein>
    <recommendedName>
        <fullName evidence="3">Serine peptidase</fullName>
    </recommendedName>
</protein>
<sequence>MTHVLGIHGVRNYKAADTTPDIGGKRLRTEWLEALGNRVPRLDLEVAYYADLLRSERQSDELDDAEVVLVEQWARAWGVDPSGVQGRATGWVRWICGQVAQRSGQRPAVVEKTVRLLFPEVARYFAAGRVSVRERVRAALLRHRPEIVVAHSLGSVVAYEVLHELASRVDVKLLLTLGSPLALPHAVFHRLDPAPRDGAGEKPPGVRRWVNVADVGDFVAVPKGELARVFTGVVQLPEISIAPAWPHSVLDYLRHRSVIETITAGCGAAPGPS</sequence>
<reference evidence="2" key="1">
    <citation type="journal article" date="2019" name="Int. J. Syst. Evol. Microbiol.">
        <title>The Global Catalogue of Microorganisms (GCM) 10K type strain sequencing project: providing services to taxonomists for standard genome sequencing and annotation.</title>
        <authorList>
            <consortium name="The Broad Institute Genomics Platform"/>
            <consortium name="The Broad Institute Genome Sequencing Center for Infectious Disease"/>
            <person name="Wu L."/>
            <person name="Ma J."/>
        </authorList>
    </citation>
    <scope>NUCLEOTIDE SEQUENCE [LARGE SCALE GENOMIC DNA]</scope>
    <source>
        <strain evidence="2">JCM 31290</strain>
    </source>
</reference>
<name>A0ABP8GGR2_9ACTN</name>
<dbReference type="SUPFAM" id="SSF53474">
    <property type="entry name" value="alpha/beta-Hydrolases"/>
    <property type="match status" value="1"/>
</dbReference>
<accession>A0ABP8GGR2</accession>
<dbReference type="InterPro" id="IPR029058">
    <property type="entry name" value="AB_hydrolase_fold"/>
</dbReference>
<dbReference type="Gene3D" id="3.40.50.1820">
    <property type="entry name" value="alpha/beta hydrolase"/>
    <property type="match status" value="1"/>
</dbReference>
<dbReference type="RefSeq" id="WP_345663822.1">
    <property type="nucleotide sequence ID" value="NZ_BAABET010000007.1"/>
</dbReference>
<comment type="caution">
    <text evidence="1">The sequence shown here is derived from an EMBL/GenBank/DDBJ whole genome shotgun (WGS) entry which is preliminary data.</text>
</comment>
<evidence type="ECO:0000313" key="2">
    <source>
        <dbReference type="Proteomes" id="UP001501115"/>
    </source>
</evidence>
<evidence type="ECO:0008006" key="3">
    <source>
        <dbReference type="Google" id="ProtNLM"/>
    </source>
</evidence>
<gene>
    <name evidence="1" type="ORF">GCM10023086_49600</name>
</gene>
<organism evidence="1 2">
    <name type="scientific">Streptomyces venetus</name>
    <dbReference type="NCBI Taxonomy" id="1701086"/>
    <lineage>
        <taxon>Bacteria</taxon>
        <taxon>Bacillati</taxon>
        <taxon>Actinomycetota</taxon>
        <taxon>Actinomycetes</taxon>
        <taxon>Kitasatosporales</taxon>
        <taxon>Streptomycetaceae</taxon>
        <taxon>Streptomyces</taxon>
    </lineage>
</organism>
<keyword evidence="2" id="KW-1185">Reference proteome</keyword>